<dbReference type="GO" id="GO:0000976">
    <property type="term" value="F:transcription cis-regulatory region binding"/>
    <property type="evidence" value="ECO:0007669"/>
    <property type="project" value="TreeGrafter"/>
</dbReference>
<dbReference type="EMBL" id="AP023359">
    <property type="protein sequence ID" value="BCJ69761.1"/>
    <property type="molecule type" value="Genomic_DNA"/>
</dbReference>
<dbReference type="InterPro" id="IPR050109">
    <property type="entry name" value="HTH-type_TetR-like_transc_reg"/>
</dbReference>
<sequence>MLVQANKKQQTVTSAARRQQIVDAAVTVLARDGLSQTSLGRIATEAGLSSTGLITYHFADKDEVLITVVDHLISRCTGALRTAVDSAAGPADALAAYIEAFVRFQDDNRDGVRALWRLAAGWKAPGRAFAFDDEPLVAPVRGVLDDGQRGGAFRDLDSSVVAQSIVCAVEGFHELFTADPDIDTTAFIRELQVLYRRGTEYDGRG</sequence>
<organism evidence="3 4">
    <name type="scientific">Polymorphospora rubra</name>
    <dbReference type="NCBI Taxonomy" id="338584"/>
    <lineage>
        <taxon>Bacteria</taxon>
        <taxon>Bacillati</taxon>
        <taxon>Actinomycetota</taxon>
        <taxon>Actinomycetes</taxon>
        <taxon>Micromonosporales</taxon>
        <taxon>Micromonosporaceae</taxon>
        <taxon>Polymorphospora</taxon>
    </lineage>
</organism>
<protein>
    <submittedName>
        <fullName evidence="3">TetR family transcriptional regulator</fullName>
    </submittedName>
</protein>
<accession>A0A810N7I4</accession>
<dbReference type="InterPro" id="IPR001647">
    <property type="entry name" value="HTH_TetR"/>
</dbReference>
<dbReference type="InterPro" id="IPR009057">
    <property type="entry name" value="Homeodomain-like_sf"/>
</dbReference>
<dbReference type="Pfam" id="PF00440">
    <property type="entry name" value="TetR_N"/>
    <property type="match status" value="1"/>
</dbReference>
<dbReference type="PANTHER" id="PTHR30055">
    <property type="entry name" value="HTH-TYPE TRANSCRIPTIONAL REGULATOR RUTR"/>
    <property type="match status" value="1"/>
</dbReference>
<dbReference type="Gene3D" id="1.10.357.10">
    <property type="entry name" value="Tetracycline Repressor, domain 2"/>
    <property type="match status" value="1"/>
</dbReference>
<evidence type="ECO:0000313" key="4">
    <source>
        <dbReference type="Proteomes" id="UP000680866"/>
    </source>
</evidence>
<name>A0A810N7I4_9ACTN</name>
<dbReference type="KEGG" id="pry:Prubr_67820"/>
<dbReference type="InterPro" id="IPR036271">
    <property type="entry name" value="Tet_transcr_reg_TetR-rel_C_sf"/>
</dbReference>
<evidence type="ECO:0000259" key="2">
    <source>
        <dbReference type="Pfam" id="PF00440"/>
    </source>
</evidence>
<feature type="domain" description="HTH tetR-type" evidence="2">
    <location>
        <begin position="21"/>
        <end position="65"/>
    </location>
</feature>
<evidence type="ECO:0000313" key="3">
    <source>
        <dbReference type="EMBL" id="BCJ69761.1"/>
    </source>
</evidence>
<dbReference type="AlphaFoldDB" id="A0A810N7I4"/>
<dbReference type="Proteomes" id="UP000680866">
    <property type="component" value="Chromosome"/>
</dbReference>
<reference evidence="3" key="1">
    <citation type="submission" date="2020-08" db="EMBL/GenBank/DDBJ databases">
        <title>Whole genome shotgun sequence of Polymorphospora rubra NBRC 101157.</title>
        <authorList>
            <person name="Komaki H."/>
            <person name="Tamura T."/>
        </authorList>
    </citation>
    <scope>NUCLEOTIDE SEQUENCE</scope>
    <source>
        <strain evidence="3">NBRC 101157</strain>
    </source>
</reference>
<dbReference type="SUPFAM" id="SSF46689">
    <property type="entry name" value="Homeodomain-like"/>
    <property type="match status" value="1"/>
</dbReference>
<dbReference type="SUPFAM" id="SSF48498">
    <property type="entry name" value="Tetracyclin repressor-like, C-terminal domain"/>
    <property type="match status" value="1"/>
</dbReference>
<keyword evidence="1" id="KW-0238">DNA-binding</keyword>
<evidence type="ECO:0000256" key="1">
    <source>
        <dbReference type="ARBA" id="ARBA00023125"/>
    </source>
</evidence>
<dbReference type="Gene3D" id="1.10.10.60">
    <property type="entry name" value="Homeodomain-like"/>
    <property type="match status" value="1"/>
</dbReference>
<proteinExistence type="predicted"/>
<dbReference type="GO" id="GO:0003700">
    <property type="term" value="F:DNA-binding transcription factor activity"/>
    <property type="evidence" value="ECO:0007669"/>
    <property type="project" value="TreeGrafter"/>
</dbReference>
<dbReference type="PANTHER" id="PTHR30055:SF228">
    <property type="entry name" value="TRANSCRIPTIONAL REGULATOR-RELATED"/>
    <property type="match status" value="1"/>
</dbReference>
<keyword evidence="4" id="KW-1185">Reference proteome</keyword>
<gene>
    <name evidence="3" type="primary">rutR_2</name>
    <name evidence="3" type="ORF">Prubr_67820</name>
</gene>